<reference evidence="2 3" key="1">
    <citation type="submission" date="2019-12" db="EMBL/GenBank/DDBJ databases">
        <title>Genomic-based taxomic classification of the family Erythrobacteraceae.</title>
        <authorList>
            <person name="Xu L."/>
        </authorList>
    </citation>
    <scope>NUCLEOTIDE SEQUENCE [LARGE SCALE GENOMIC DNA]</scope>
    <source>
        <strain evidence="2 3">LMG 29519</strain>
    </source>
</reference>
<dbReference type="GO" id="GO:0009036">
    <property type="term" value="F:type II site-specific deoxyribonuclease activity"/>
    <property type="evidence" value="ECO:0007669"/>
    <property type="project" value="InterPro"/>
</dbReference>
<dbReference type="Gene3D" id="3.40.91.80">
    <property type="match status" value="1"/>
</dbReference>
<gene>
    <name evidence="2" type="ORF">GRI68_07850</name>
</gene>
<organism evidence="2 3">
    <name type="scientific">Alteriqipengyuania halimionae</name>
    <dbReference type="NCBI Taxonomy" id="1926630"/>
    <lineage>
        <taxon>Bacteria</taxon>
        <taxon>Pseudomonadati</taxon>
        <taxon>Pseudomonadota</taxon>
        <taxon>Alphaproteobacteria</taxon>
        <taxon>Sphingomonadales</taxon>
        <taxon>Erythrobacteraceae</taxon>
        <taxon>Alteriqipengyuania</taxon>
    </lineage>
</organism>
<dbReference type="GO" id="GO:0009307">
    <property type="term" value="P:DNA restriction-modification system"/>
    <property type="evidence" value="ECO:0007669"/>
    <property type="project" value="InterPro"/>
</dbReference>
<keyword evidence="2" id="KW-0378">Hydrolase</keyword>
<proteinExistence type="predicted"/>
<dbReference type="SUPFAM" id="SSF52980">
    <property type="entry name" value="Restriction endonuclease-like"/>
    <property type="match status" value="1"/>
</dbReference>
<dbReference type="Proteomes" id="UP000429229">
    <property type="component" value="Unassembled WGS sequence"/>
</dbReference>
<evidence type="ECO:0000313" key="3">
    <source>
        <dbReference type="Proteomes" id="UP000429229"/>
    </source>
</evidence>
<dbReference type="OrthoDB" id="9797574at2"/>
<evidence type="ECO:0000259" key="1">
    <source>
        <dbReference type="Pfam" id="PF09019"/>
    </source>
</evidence>
<dbReference type="Pfam" id="PF09019">
    <property type="entry name" value="EcoRII-C"/>
    <property type="match status" value="1"/>
</dbReference>
<protein>
    <submittedName>
        <fullName evidence="2">Restriction endonuclease</fullName>
    </submittedName>
</protein>
<sequence length="406" mass="45918">MKRGYLSQYFSGVALKRLSPVEADFQASNQHEFNGSAEIESLLGDADRKNIPTRFMWVGQDQDQSEAESGFLSWYDARRAHPKRSEYRLYYEGNAVTRKMVAGDAFFLAARQDSTALAIFTPADSTAYNQLIWLFGIDSELQESFDFTPIEGNRDAELGFVSRSVLEALEIEPDEPEAGHLDSLVEPFGVKMPKAAVLSELARTSVGTEIAIQDPDKAIIDWMERETLLFRRIERKQVAKRIAEGFGQQGAEDVDGFIKFSLSVQNRRKARAGLALESHIEVVLEANNVGFVRGAISENNNRPDFLFPSAEAYHDPEFPSARLLMLGAKSTLKDRWRQVLSEAQRIEEKHLLTLEPAISEKQTAEMKAKKLQLVLPRSIHTSYHTNQQSWLMSVRDFIELVKSRNP</sequence>
<dbReference type="InterPro" id="IPR038365">
    <property type="entry name" value="EcoRII_C_sf"/>
</dbReference>
<feature type="domain" description="Restriction endonuclease type II EcoRII C-terminal" evidence="1">
    <location>
        <begin position="230"/>
        <end position="398"/>
    </location>
</feature>
<dbReference type="InterPro" id="IPR015109">
    <property type="entry name" value="Restrct_endonuc_II_EcoRII_C"/>
</dbReference>
<dbReference type="InterPro" id="IPR011335">
    <property type="entry name" value="Restrct_endonuc-II-like"/>
</dbReference>
<name>A0A6I4U6K2_9SPHN</name>
<keyword evidence="2" id="KW-0540">Nuclease</keyword>
<dbReference type="EMBL" id="WTYR01000001">
    <property type="protein sequence ID" value="MXP10092.1"/>
    <property type="molecule type" value="Genomic_DNA"/>
</dbReference>
<accession>A0A6I4U6K2</accession>
<keyword evidence="3" id="KW-1185">Reference proteome</keyword>
<comment type="caution">
    <text evidence="2">The sequence shown here is derived from an EMBL/GenBank/DDBJ whole genome shotgun (WGS) entry which is preliminary data.</text>
</comment>
<evidence type="ECO:0000313" key="2">
    <source>
        <dbReference type="EMBL" id="MXP10092.1"/>
    </source>
</evidence>
<dbReference type="AlphaFoldDB" id="A0A6I4U6K2"/>
<dbReference type="GO" id="GO:0003677">
    <property type="term" value="F:DNA binding"/>
    <property type="evidence" value="ECO:0007669"/>
    <property type="project" value="InterPro"/>
</dbReference>
<keyword evidence="2" id="KW-0255">Endonuclease</keyword>